<reference evidence="9 10" key="1">
    <citation type="submission" date="2019-09" db="EMBL/GenBank/DDBJ databases">
        <title>Mumia zhuanghuii sp. nov. isolated from the intestinal contents of plateau pika (Ochotona curzoniae) in the Qinghai-Tibet plateau of China.</title>
        <authorList>
            <person name="Tian Z."/>
        </authorList>
    </citation>
    <scope>NUCLEOTIDE SEQUENCE [LARGE SCALE GENOMIC DNA]</scope>
    <source>
        <strain evidence="10">350</strain>
    </source>
</reference>
<feature type="transmembrane region" description="Helical" evidence="7">
    <location>
        <begin position="79"/>
        <end position="98"/>
    </location>
</feature>
<dbReference type="OrthoDB" id="4484751at2"/>
<feature type="transmembrane region" description="Helical" evidence="7">
    <location>
        <begin position="136"/>
        <end position="158"/>
    </location>
</feature>
<evidence type="ECO:0000256" key="7">
    <source>
        <dbReference type="SAM" id="Phobius"/>
    </source>
</evidence>
<dbReference type="PROSITE" id="PS50850">
    <property type="entry name" value="MFS"/>
    <property type="match status" value="1"/>
</dbReference>
<dbReference type="GO" id="GO:0022857">
    <property type="term" value="F:transmembrane transporter activity"/>
    <property type="evidence" value="ECO:0007669"/>
    <property type="project" value="InterPro"/>
</dbReference>
<dbReference type="RefSeq" id="WP_149768204.1">
    <property type="nucleotide sequence ID" value="NZ_VDFQ02000001.1"/>
</dbReference>
<accession>A0A5Q6S433</accession>
<dbReference type="AlphaFoldDB" id="A0A5Q6S433"/>
<comment type="subcellular location">
    <subcellularLocation>
        <location evidence="1">Cell membrane</location>
        <topology evidence="1">Multi-pass membrane protein</topology>
    </subcellularLocation>
</comment>
<evidence type="ECO:0000256" key="1">
    <source>
        <dbReference type="ARBA" id="ARBA00004651"/>
    </source>
</evidence>
<feature type="transmembrane region" description="Helical" evidence="7">
    <location>
        <begin position="297"/>
        <end position="325"/>
    </location>
</feature>
<sequence>MISSARRSNYRVTLAVLSVGVASFALVQSLTIPVLPRIQDELGTDPTTVTWVVTAYLVSASIFTPVAGRLGDAIGKERVLVAALAALSVGCVVAALAPNIGVMIAARVVQGVGGGVIPLSFGIIRDEFPEPKIAGAISFTSALLGAGGGLGTVVAGPLVNTFGYAWLFWLPAIVTGVAAVAAWLLVPESPVRTPGRIPLLPTLLFAGWLTALLIGISEGSREGWGSALVVGLVVAAVVVFAGWVVVEQRATVPFIDLRMMRLPAVWTANLVAFLVGVGMYASFAFTPRLLQTDVDVAGYGFGATVTEAGLLMLPASAGTFVMGLVSAQLARIRGAKPVVVIGCVVAAVGLAAIGLVHEQPWQTAVASGLFGLGLGAVFASLASLVVAAVPPEQTGVASGMNANIRTIGGAVGSAVMATIVTGHLGRGGEPHESAYTAGFLFLGAALLVAALVALAIPSMSSRELEDALEAEPEPEHVLAD</sequence>
<dbReference type="InterPro" id="IPR020846">
    <property type="entry name" value="MFS_dom"/>
</dbReference>
<proteinExistence type="predicted"/>
<name>A0A5Q6S433_9ACTN</name>
<feature type="transmembrane region" description="Helical" evidence="7">
    <location>
        <begin position="434"/>
        <end position="456"/>
    </location>
</feature>
<protein>
    <submittedName>
        <fullName evidence="9">MFS transporter</fullName>
    </submittedName>
</protein>
<dbReference type="GO" id="GO:0005886">
    <property type="term" value="C:plasma membrane"/>
    <property type="evidence" value="ECO:0007669"/>
    <property type="project" value="UniProtKB-SubCell"/>
</dbReference>
<keyword evidence="5 7" id="KW-1133">Transmembrane helix</keyword>
<feature type="transmembrane region" description="Helical" evidence="7">
    <location>
        <begin position="223"/>
        <end position="246"/>
    </location>
</feature>
<feature type="transmembrane region" description="Helical" evidence="7">
    <location>
        <begin position="48"/>
        <end position="67"/>
    </location>
</feature>
<evidence type="ECO:0000313" key="9">
    <source>
        <dbReference type="EMBL" id="KAA1425030.1"/>
    </source>
</evidence>
<dbReference type="PANTHER" id="PTHR42718:SF46">
    <property type="entry name" value="BLR6921 PROTEIN"/>
    <property type="match status" value="1"/>
</dbReference>
<evidence type="ECO:0000313" key="10">
    <source>
        <dbReference type="Proteomes" id="UP000307768"/>
    </source>
</evidence>
<feature type="transmembrane region" description="Helical" evidence="7">
    <location>
        <begin position="12"/>
        <end position="36"/>
    </location>
</feature>
<evidence type="ECO:0000256" key="4">
    <source>
        <dbReference type="ARBA" id="ARBA00022692"/>
    </source>
</evidence>
<dbReference type="Gene3D" id="1.20.1250.20">
    <property type="entry name" value="MFS general substrate transporter like domains"/>
    <property type="match status" value="2"/>
</dbReference>
<organism evidence="9 10">
    <name type="scientific">Mumia zhuanghuii</name>
    <dbReference type="NCBI Taxonomy" id="2585211"/>
    <lineage>
        <taxon>Bacteria</taxon>
        <taxon>Bacillati</taxon>
        <taxon>Actinomycetota</taxon>
        <taxon>Actinomycetes</taxon>
        <taxon>Propionibacteriales</taxon>
        <taxon>Nocardioidaceae</taxon>
        <taxon>Mumia</taxon>
    </lineage>
</organism>
<keyword evidence="6 7" id="KW-0472">Membrane</keyword>
<dbReference type="InterPro" id="IPR036259">
    <property type="entry name" value="MFS_trans_sf"/>
</dbReference>
<keyword evidence="3" id="KW-1003">Cell membrane</keyword>
<dbReference type="Pfam" id="PF07690">
    <property type="entry name" value="MFS_1"/>
    <property type="match status" value="1"/>
</dbReference>
<evidence type="ECO:0000259" key="8">
    <source>
        <dbReference type="PROSITE" id="PS50850"/>
    </source>
</evidence>
<feature type="transmembrane region" description="Helical" evidence="7">
    <location>
        <begin position="402"/>
        <end position="422"/>
    </location>
</feature>
<dbReference type="Proteomes" id="UP000307768">
    <property type="component" value="Unassembled WGS sequence"/>
</dbReference>
<dbReference type="EMBL" id="VDFQ02000001">
    <property type="protein sequence ID" value="KAA1425030.1"/>
    <property type="molecule type" value="Genomic_DNA"/>
</dbReference>
<feature type="transmembrane region" description="Helical" evidence="7">
    <location>
        <begin position="337"/>
        <end position="357"/>
    </location>
</feature>
<keyword evidence="4 7" id="KW-0812">Transmembrane</keyword>
<feature type="transmembrane region" description="Helical" evidence="7">
    <location>
        <begin position="369"/>
        <end position="390"/>
    </location>
</feature>
<evidence type="ECO:0000256" key="6">
    <source>
        <dbReference type="ARBA" id="ARBA00023136"/>
    </source>
</evidence>
<keyword evidence="2" id="KW-0813">Transport</keyword>
<comment type="caution">
    <text evidence="9">The sequence shown here is derived from an EMBL/GenBank/DDBJ whole genome shotgun (WGS) entry which is preliminary data.</text>
</comment>
<feature type="domain" description="Major facilitator superfamily (MFS) profile" evidence="8">
    <location>
        <begin position="13"/>
        <end position="461"/>
    </location>
</feature>
<feature type="transmembrane region" description="Helical" evidence="7">
    <location>
        <begin position="266"/>
        <end position="285"/>
    </location>
</feature>
<dbReference type="CDD" id="cd17504">
    <property type="entry name" value="MFS_MMR_MDR_like"/>
    <property type="match status" value="1"/>
</dbReference>
<dbReference type="InterPro" id="IPR011701">
    <property type="entry name" value="MFS"/>
</dbReference>
<feature type="transmembrane region" description="Helical" evidence="7">
    <location>
        <begin position="198"/>
        <end position="217"/>
    </location>
</feature>
<evidence type="ECO:0000256" key="3">
    <source>
        <dbReference type="ARBA" id="ARBA00022475"/>
    </source>
</evidence>
<gene>
    <name evidence="9" type="ORF">FE697_003825</name>
</gene>
<feature type="transmembrane region" description="Helical" evidence="7">
    <location>
        <begin position="104"/>
        <end position="124"/>
    </location>
</feature>
<evidence type="ECO:0000256" key="2">
    <source>
        <dbReference type="ARBA" id="ARBA00022448"/>
    </source>
</evidence>
<evidence type="ECO:0000256" key="5">
    <source>
        <dbReference type="ARBA" id="ARBA00022989"/>
    </source>
</evidence>
<dbReference type="SUPFAM" id="SSF103473">
    <property type="entry name" value="MFS general substrate transporter"/>
    <property type="match status" value="2"/>
</dbReference>
<feature type="transmembrane region" description="Helical" evidence="7">
    <location>
        <begin position="164"/>
        <end position="186"/>
    </location>
</feature>
<dbReference type="PANTHER" id="PTHR42718">
    <property type="entry name" value="MAJOR FACILITATOR SUPERFAMILY MULTIDRUG TRANSPORTER MFSC"/>
    <property type="match status" value="1"/>
</dbReference>